<keyword evidence="5" id="KW-1185">Reference proteome</keyword>
<dbReference type="OrthoDB" id="6140187at2"/>
<dbReference type="AlphaFoldDB" id="A0A378IGK1"/>
<organism evidence="4 6">
    <name type="scientific">Legionella cincinnatiensis</name>
    <dbReference type="NCBI Taxonomy" id="28085"/>
    <lineage>
        <taxon>Bacteria</taxon>
        <taxon>Pseudomonadati</taxon>
        <taxon>Pseudomonadota</taxon>
        <taxon>Gammaproteobacteria</taxon>
        <taxon>Legionellales</taxon>
        <taxon>Legionellaceae</taxon>
        <taxon>Legionella</taxon>
    </lineage>
</organism>
<dbReference type="EMBL" id="LNXX01000034">
    <property type="protein sequence ID" value="KTC84237.1"/>
    <property type="molecule type" value="Genomic_DNA"/>
</dbReference>
<dbReference type="EMBL" id="UGNX01000001">
    <property type="protein sequence ID" value="STX34339.1"/>
    <property type="molecule type" value="Genomic_DNA"/>
</dbReference>
<dbReference type="Proteomes" id="UP000255316">
    <property type="component" value="Unassembled WGS sequence"/>
</dbReference>
<feature type="transmembrane region" description="Helical" evidence="1">
    <location>
        <begin position="321"/>
        <end position="340"/>
    </location>
</feature>
<evidence type="ECO:0000313" key="3">
    <source>
        <dbReference type="EMBL" id="KTC84237.1"/>
    </source>
</evidence>
<dbReference type="PANTHER" id="PTHR35404">
    <property type="entry name" value="TRANSPOSASE OF TN10"/>
    <property type="match status" value="1"/>
</dbReference>
<evidence type="ECO:0000313" key="6">
    <source>
        <dbReference type="Proteomes" id="UP000255316"/>
    </source>
</evidence>
<evidence type="ECO:0000313" key="5">
    <source>
        <dbReference type="Proteomes" id="UP000054854"/>
    </source>
</evidence>
<dbReference type="Proteomes" id="UP000054854">
    <property type="component" value="Unassembled WGS sequence"/>
</dbReference>
<dbReference type="RefSeq" id="WP_058465097.1">
    <property type="nucleotide sequence ID" value="NZ_CAAAHQ010000089.1"/>
</dbReference>
<dbReference type="GO" id="GO:0003677">
    <property type="term" value="F:DNA binding"/>
    <property type="evidence" value="ECO:0007669"/>
    <property type="project" value="InterPro"/>
</dbReference>
<dbReference type="InterPro" id="IPR047658">
    <property type="entry name" value="IS4-like_transpos"/>
</dbReference>
<sequence length="403" mass="46155">MHLTELLHKTFANKLPEVHKTRLQSLMLICKSTIGHNKLYLTGLGRSISNNNKECSNIQKVDRLLGNGHLQGERNSFYKVMISSIIQDNMRPWIHIDWSCINPVTNLYVLRASVSMPGRAIVVYERCYPKKQENNHATHKTFLNELKALLPQRAKPVIVTDAGFRAIWFAHILQLGWDFVRRLRNKNAICMDTTSDWCLSSTYLEHATAKPSYLGFGRLTEQGKVPAHFILYKQKAKNRTSLTLDKKRKKKGGMVVRYSKTHKEPWFLVTSISEASSKPELIINIYRQRMRIEENFRDTKCTYYGLGLKDSLTKCPQRMNILLLIAAITLFTAWLAGLHIKSIGKASDFQAQSAKHTSALSLVFLGKQALKKTLIISQEIFDKLLIMLCQCTIHAQQESHHYG</sequence>
<gene>
    <name evidence="4" type="primary">tnpR_1</name>
    <name evidence="3" type="ORF">Lcin_1926</name>
    <name evidence="4" type="ORF">NCTC12438_00937</name>
</gene>
<dbReference type="SUPFAM" id="SSF53098">
    <property type="entry name" value="Ribonuclease H-like"/>
    <property type="match status" value="1"/>
</dbReference>
<dbReference type="Pfam" id="PF01609">
    <property type="entry name" value="DDE_Tnp_1"/>
    <property type="match status" value="1"/>
</dbReference>
<name>A0A378IGK1_9GAMM</name>
<accession>A0A378IGK1</accession>
<dbReference type="PANTHER" id="PTHR35404:SF8">
    <property type="entry name" value="TRANSPOSASE OF TN10"/>
    <property type="match status" value="1"/>
</dbReference>
<dbReference type="InterPro" id="IPR002559">
    <property type="entry name" value="Transposase_11"/>
</dbReference>
<proteinExistence type="predicted"/>
<evidence type="ECO:0000313" key="4">
    <source>
        <dbReference type="EMBL" id="STX34339.1"/>
    </source>
</evidence>
<evidence type="ECO:0000256" key="1">
    <source>
        <dbReference type="SAM" id="Phobius"/>
    </source>
</evidence>
<evidence type="ECO:0000259" key="2">
    <source>
        <dbReference type="Pfam" id="PF01609"/>
    </source>
</evidence>
<reference evidence="3 5" key="1">
    <citation type="submission" date="2015-11" db="EMBL/GenBank/DDBJ databases">
        <title>Genomic analysis of 38 Legionella species identifies large and diverse effector repertoires.</title>
        <authorList>
            <person name="Burstein D."/>
            <person name="Amaro F."/>
            <person name="Zusman T."/>
            <person name="Lifshitz Z."/>
            <person name="Cohen O."/>
            <person name="Gilbert J.A."/>
            <person name="Pupko T."/>
            <person name="Shuman H.A."/>
            <person name="Segal G."/>
        </authorList>
    </citation>
    <scope>NUCLEOTIDE SEQUENCE [LARGE SCALE GENOMIC DNA]</scope>
    <source>
        <strain evidence="3 5">CDC#72-OH-14</strain>
    </source>
</reference>
<dbReference type="STRING" id="28085.Lcin_1926"/>
<dbReference type="NCBIfam" id="NF033591">
    <property type="entry name" value="transpos_IS4_2"/>
    <property type="match status" value="1"/>
</dbReference>
<reference evidence="4 6" key="2">
    <citation type="submission" date="2018-06" db="EMBL/GenBank/DDBJ databases">
        <authorList>
            <consortium name="Pathogen Informatics"/>
            <person name="Doyle S."/>
        </authorList>
    </citation>
    <scope>NUCLEOTIDE SEQUENCE [LARGE SCALE GENOMIC DNA]</scope>
    <source>
        <strain evidence="4 6">NCTC12438</strain>
    </source>
</reference>
<dbReference type="GO" id="GO:0006313">
    <property type="term" value="P:DNA transposition"/>
    <property type="evidence" value="ECO:0007669"/>
    <property type="project" value="InterPro"/>
</dbReference>
<keyword evidence="1" id="KW-0812">Transmembrane</keyword>
<protein>
    <submittedName>
        <fullName evidence="4">Transposase</fullName>
    </submittedName>
</protein>
<keyword evidence="1" id="KW-0472">Membrane</keyword>
<dbReference type="GO" id="GO:0004803">
    <property type="term" value="F:transposase activity"/>
    <property type="evidence" value="ECO:0007669"/>
    <property type="project" value="InterPro"/>
</dbReference>
<dbReference type="InterPro" id="IPR012337">
    <property type="entry name" value="RNaseH-like_sf"/>
</dbReference>
<feature type="domain" description="Transposase IS4-like" evidence="2">
    <location>
        <begin position="134"/>
        <end position="330"/>
    </location>
</feature>
<keyword evidence="1" id="KW-1133">Transmembrane helix</keyword>